<dbReference type="PANTHER" id="PTHR20872">
    <property type="match status" value="1"/>
</dbReference>
<comment type="caution">
    <text evidence="3">The sequence shown here is derived from an EMBL/GenBank/DDBJ whole genome shotgun (WGS) entry which is preliminary data.</text>
</comment>
<dbReference type="Pfam" id="PF00646">
    <property type="entry name" value="F-box"/>
    <property type="match status" value="1"/>
</dbReference>
<feature type="domain" description="F-box" evidence="2">
    <location>
        <begin position="50"/>
        <end position="81"/>
    </location>
</feature>
<dbReference type="OrthoDB" id="6409609at2759"/>
<dbReference type="InterPro" id="IPR036047">
    <property type="entry name" value="F-box-like_dom_sf"/>
</dbReference>
<dbReference type="Gene3D" id="1.20.1280.50">
    <property type="match status" value="1"/>
</dbReference>
<gene>
    <name evidence="3" type="ORF">AVEN_88012_1</name>
</gene>
<dbReference type="EMBL" id="BGPR01015145">
    <property type="protein sequence ID" value="GBN68166.1"/>
    <property type="molecule type" value="Genomic_DNA"/>
</dbReference>
<sequence length="484" mass="56100">MDAVFTSEVVFDAKSIGPIGIQNTEERRDRESAQSISSNETEGCEKQGKWSDLPSLPLEKIYSFLRREDQVNMSLVCRCWSEGYGSPSVWETFRFDLTESHLSMDSCPVMKFVQKYSSMFRNVEINGFHNKNNLLVKNWCRHFVEFLQNLTINTQLISVEFLYFTDCLTHIDTPTYKEICGAISDFLASQHLLKRVEFNICPFEYQECVQFLKILIENSRESISHLKLRDFLSDENEDIVQDSNVAQKLPVLADLPSLKTLETDYSSIFENMVARQSNAIQAVKNCKTLLLTKLKLYNYRTYTEIENFRGLTSTDWRFMKTLYPHLQVELILSIDSAARRVFEFFILPNMPISHLKYSNGDFNVGTEIAVLFDRLLACKTNEHLVYLKLDWEEPSQHLSSTINPFLQACKKLKCLVLFMLNITGIDVLLESWLENRPVSLEEVIIDILYQHNGNEIPGWINITDYVSLLKLAGLNIRVKLRIYS</sequence>
<evidence type="ECO:0000313" key="3">
    <source>
        <dbReference type="EMBL" id="GBN68166.1"/>
    </source>
</evidence>
<evidence type="ECO:0000313" key="4">
    <source>
        <dbReference type="Proteomes" id="UP000499080"/>
    </source>
</evidence>
<dbReference type="InterPro" id="IPR001810">
    <property type="entry name" value="F-box_dom"/>
</dbReference>
<accession>A0A4Y2QY58</accession>
<name>A0A4Y2QY58_ARAVE</name>
<proteinExistence type="predicted"/>
<feature type="region of interest" description="Disordered" evidence="1">
    <location>
        <begin position="21"/>
        <end position="49"/>
    </location>
</feature>
<protein>
    <recommendedName>
        <fullName evidence="2">F-box domain-containing protein</fullName>
    </recommendedName>
</protein>
<keyword evidence="4" id="KW-1185">Reference proteome</keyword>
<evidence type="ECO:0000259" key="2">
    <source>
        <dbReference type="Pfam" id="PF00646"/>
    </source>
</evidence>
<dbReference type="PANTHER" id="PTHR20872:SF1">
    <property type="entry name" value="F-BOX DOMAIN-CONTAINING PROTEIN"/>
    <property type="match status" value="1"/>
</dbReference>
<evidence type="ECO:0000256" key="1">
    <source>
        <dbReference type="SAM" id="MobiDB-lite"/>
    </source>
</evidence>
<dbReference type="AlphaFoldDB" id="A0A4Y2QY58"/>
<dbReference type="Gene3D" id="3.80.10.10">
    <property type="entry name" value="Ribonuclease Inhibitor"/>
    <property type="match status" value="1"/>
</dbReference>
<reference evidence="3 4" key="1">
    <citation type="journal article" date="2019" name="Sci. Rep.">
        <title>Orb-weaving spider Araneus ventricosus genome elucidates the spidroin gene catalogue.</title>
        <authorList>
            <person name="Kono N."/>
            <person name="Nakamura H."/>
            <person name="Ohtoshi R."/>
            <person name="Moran D.A.P."/>
            <person name="Shinohara A."/>
            <person name="Yoshida Y."/>
            <person name="Fujiwara M."/>
            <person name="Mori M."/>
            <person name="Tomita M."/>
            <person name="Arakawa K."/>
        </authorList>
    </citation>
    <scope>NUCLEOTIDE SEQUENCE [LARGE SCALE GENOMIC DNA]</scope>
</reference>
<dbReference type="SUPFAM" id="SSF81383">
    <property type="entry name" value="F-box domain"/>
    <property type="match status" value="1"/>
</dbReference>
<organism evidence="3 4">
    <name type="scientific">Araneus ventricosus</name>
    <name type="common">Orbweaver spider</name>
    <name type="synonym">Epeira ventricosa</name>
    <dbReference type="NCBI Taxonomy" id="182803"/>
    <lineage>
        <taxon>Eukaryota</taxon>
        <taxon>Metazoa</taxon>
        <taxon>Ecdysozoa</taxon>
        <taxon>Arthropoda</taxon>
        <taxon>Chelicerata</taxon>
        <taxon>Arachnida</taxon>
        <taxon>Araneae</taxon>
        <taxon>Araneomorphae</taxon>
        <taxon>Entelegynae</taxon>
        <taxon>Araneoidea</taxon>
        <taxon>Araneidae</taxon>
        <taxon>Araneus</taxon>
    </lineage>
</organism>
<dbReference type="InterPro" id="IPR032675">
    <property type="entry name" value="LRR_dom_sf"/>
</dbReference>
<dbReference type="Proteomes" id="UP000499080">
    <property type="component" value="Unassembled WGS sequence"/>
</dbReference>